<evidence type="ECO:0000256" key="1">
    <source>
        <dbReference type="SAM" id="MobiDB-lite"/>
    </source>
</evidence>
<evidence type="ECO:0000313" key="2">
    <source>
        <dbReference type="EMBL" id="MED6216982.1"/>
    </source>
</evidence>
<keyword evidence="3" id="KW-1185">Reference proteome</keyword>
<feature type="region of interest" description="Disordered" evidence="1">
    <location>
        <begin position="57"/>
        <end position="80"/>
    </location>
</feature>
<protein>
    <submittedName>
        <fullName evidence="2">Uncharacterized protein</fullName>
    </submittedName>
</protein>
<name>A0ABU6Z4X2_9FABA</name>
<dbReference type="EMBL" id="JASCZI010271894">
    <property type="protein sequence ID" value="MED6216982.1"/>
    <property type="molecule type" value="Genomic_DNA"/>
</dbReference>
<evidence type="ECO:0000313" key="3">
    <source>
        <dbReference type="Proteomes" id="UP001341840"/>
    </source>
</evidence>
<gene>
    <name evidence="2" type="ORF">PIB30_013196</name>
</gene>
<organism evidence="2 3">
    <name type="scientific">Stylosanthes scabra</name>
    <dbReference type="NCBI Taxonomy" id="79078"/>
    <lineage>
        <taxon>Eukaryota</taxon>
        <taxon>Viridiplantae</taxon>
        <taxon>Streptophyta</taxon>
        <taxon>Embryophyta</taxon>
        <taxon>Tracheophyta</taxon>
        <taxon>Spermatophyta</taxon>
        <taxon>Magnoliopsida</taxon>
        <taxon>eudicotyledons</taxon>
        <taxon>Gunneridae</taxon>
        <taxon>Pentapetalae</taxon>
        <taxon>rosids</taxon>
        <taxon>fabids</taxon>
        <taxon>Fabales</taxon>
        <taxon>Fabaceae</taxon>
        <taxon>Papilionoideae</taxon>
        <taxon>50 kb inversion clade</taxon>
        <taxon>dalbergioids sensu lato</taxon>
        <taxon>Dalbergieae</taxon>
        <taxon>Pterocarpus clade</taxon>
        <taxon>Stylosanthes</taxon>
    </lineage>
</organism>
<reference evidence="2 3" key="1">
    <citation type="journal article" date="2023" name="Plants (Basel)">
        <title>Bridging the Gap: Combining Genomics and Transcriptomics Approaches to Understand Stylosanthes scabra, an Orphan Legume from the Brazilian Caatinga.</title>
        <authorList>
            <person name="Ferreira-Neto J.R.C."/>
            <person name="da Silva M.D."/>
            <person name="Binneck E."/>
            <person name="de Melo N.F."/>
            <person name="da Silva R.H."/>
            <person name="de Melo A.L.T.M."/>
            <person name="Pandolfi V."/>
            <person name="Bustamante F.O."/>
            <person name="Brasileiro-Vidal A.C."/>
            <person name="Benko-Iseppon A.M."/>
        </authorList>
    </citation>
    <scope>NUCLEOTIDE SEQUENCE [LARGE SCALE GENOMIC DNA]</scope>
    <source>
        <tissue evidence="2">Leaves</tissue>
    </source>
</reference>
<accession>A0ABU6Z4X2</accession>
<proteinExistence type="predicted"/>
<dbReference type="Proteomes" id="UP001341840">
    <property type="component" value="Unassembled WGS sequence"/>
</dbReference>
<feature type="compositionally biased region" description="Basic and acidic residues" evidence="1">
    <location>
        <begin position="71"/>
        <end position="80"/>
    </location>
</feature>
<sequence>MGGVWHTNLCVPLYRSVFWNSGAISGSADSELKRECEGAREGGWQVVRGRTRIFEGRPQPHILSRGRQSGQKRDDRSIARGKWEMANGTVTLFVDNLPKNTSVV</sequence>
<comment type="caution">
    <text evidence="2">The sequence shown here is derived from an EMBL/GenBank/DDBJ whole genome shotgun (WGS) entry which is preliminary data.</text>
</comment>